<proteinExistence type="predicted"/>
<evidence type="ECO:0000313" key="4">
    <source>
        <dbReference type="Proteomes" id="UP001491310"/>
    </source>
</evidence>
<dbReference type="Proteomes" id="UP001491310">
    <property type="component" value="Unassembled WGS sequence"/>
</dbReference>
<accession>A0ABR2YH90</accession>
<evidence type="ECO:0000256" key="2">
    <source>
        <dbReference type="SAM" id="SignalP"/>
    </source>
</evidence>
<sequence length="414" mass="44212">MLAYSTYRALALALIVLLCQQQGASAWGESFGDKIFGGYGEGQSNGYSGTTQLVGYGQGSTADYIAAGGKLPTTPTTPTTPSGGGQGNGGSNNGGGSTTLGGTFTSVRGGQATVARPQTGGGTTTVVGGTTTNGGTAGGQGDPMMTGFDGRPFEFVGEPNTYYSIISERHHKVSTKLKVGVMWDHNGTYMEGMGFQYRDHRVVIEIAQDDNLTVSVDGEQLSMDVFENEVEVIPYVEHGEMLVLWQLHREGLGNAVTITTELLEMIVWLTPAGTEDEGGVKQPAYLNFDTALLGPPHGNEMQGVVGETYNRMLAGDAINDPSHPLFLAHDYTFQGKGREHHYAVEEYFGEHRYSLFGKDGEEQPAEHKRLLSEDGTASALEFPLKASGRAAWIQQAVLRRQVTLHASGGRKGLF</sequence>
<comment type="caution">
    <text evidence="3">The sequence shown here is derived from an EMBL/GenBank/DDBJ whole genome shotgun (WGS) entry which is preliminary data.</text>
</comment>
<dbReference type="EMBL" id="JALJOT010000011">
    <property type="protein sequence ID" value="KAK9905473.1"/>
    <property type="molecule type" value="Genomic_DNA"/>
</dbReference>
<evidence type="ECO:0000256" key="1">
    <source>
        <dbReference type="SAM" id="MobiDB-lite"/>
    </source>
</evidence>
<feature type="compositionally biased region" description="Gly residues" evidence="1">
    <location>
        <begin position="82"/>
        <end position="99"/>
    </location>
</feature>
<keyword evidence="2" id="KW-0732">Signal</keyword>
<evidence type="ECO:0008006" key="5">
    <source>
        <dbReference type="Google" id="ProtNLM"/>
    </source>
</evidence>
<feature type="signal peptide" evidence="2">
    <location>
        <begin position="1"/>
        <end position="26"/>
    </location>
</feature>
<feature type="chain" id="PRO_5046073151" description="VWFD domain-containing protein" evidence="2">
    <location>
        <begin position="27"/>
        <end position="414"/>
    </location>
</feature>
<reference evidence="3 4" key="1">
    <citation type="journal article" date="2024" name="Nat. Commun.">
        <title>Phylogenomics reveals the evolutionary origins of lichenization in chlorophyte algae.</title>
        <authorList>
            <person name="Puginier C."/>
            <person name="Libourel C."/>
            <person name="Otte J."/>
            <person name="Skaloud P."/>
            <person name="Haon M."/>
            <person name="Grisel S."/>
            <person name="Petersen M."/>
            <person name="Berrin J.G."/>
            <person name="Delaux P.M."/>
            <person name="Dal Grande F."/>
            <person name="Keller J."/>
        </authorList>
    </citation>
    <scope>NUCLEOTIDE SEQUENCE [LARGE SCALE GENOMIC DNA]</scope>
    <source>
        <strain evidence="3 4">SAG 216-7</strain>
    </source>
</reference>
<feature type="compositionally biased region" description="Gly residues" evidence="1">
    <location>
        <begin position="131"/>
        <end position="141"/>
    </location>
</feature>
<organism evidence="3 4">
    <name type="scientific">Coccomyxa subellipsoidea</name>
    <dbReference type="NCBI Taxonomy" id="248742"/>
    <lineage>
        <taxon>Eukaryota</taxon>
        <taxon>Viridiplantae</taxon>
        <taxon>Chlorophyta</taxon>
        <taxon>core chlorophytes</taxon>
        <taxon>Trebouxiophyceae</taxon>
        <taxon>Trebouxiophyceae incertae sedis</taxon>
        <taxon>Coccomyxaceae</taxon>
        <taxon>Coccomyxa</taxon>
    </lineage>
</organism>
<name>A0ABR2YH90_9CHLO</name>
<evidence type="ECO:0000313" key="3">
    <source>
        <dbReference type="EMBL" id="KAK9905473.1"/>
    </source>
</evidence>
<feature type="compositionally biased region" description="Low complexity" evidence="1">
    <location>
        <begin position="68"/>
        <end position="81"/>
    </location>
</feature>
<gene>
    <name evidence="3" type="ORF">WJX75_000417</name>
</gene>
<keyword evidence="4" id="KW-1185">Reference proteome</keyword>
<feature type="region of interest" description="Disordered" evidence="1">
    <location>
        <begin position="67"/>
        <end position="143"/>
    </location>
</feature>
<protein>
    <recommendedName>
        <fullName evidence="5">VWFD domain-containing protein</fullName>
    </recommendedName>
</protein>